<accession>A0A9E4U0X8</accession>
<protein>
    <submittedName>
        <fullName evidence="1">Cytochrome c3 family protein</fullName>
    </submittedName>
</protein>
<proteinExistence type="predicted"/>
<sequence length="194" mass="21368">MSIYLDRALIFTSRQLSNHRAAAAWLLFSLFCHSAHCDAPAWKSITEDGIHDPGNPALSLLQEPAEALSLLPTDSAGNQVRWVRALQEGYIEPRTNIYPDTKIEVLDLDIIMPRTGSAKYVRFPHRAHTEWLDCSNCHDAIFKAKAGATPVTMLQILSGEYCGRCHGAVAFPLTECDRCHSVSTAIPPGVLKGQ</sequence>
<dbReference type="Pfam" id="PF14522">
    <property type="entry name" value="Cytochrome_C7"/>
    <property type="match status" value="1"/>
</dbReference>
<dbReference type="InterPro" id="IPR029467">
    <property type="entry name" value="Cyt_c7-like"/>
</dbReference>
<dbReference type="AlphaFoldDB" id="A0A9E4U0X8"/>
<evidence type="ECO:0000313" key="1">
    <source>
        <dbReference type="EMBL" id="MCG7980957.1"/>
    </source>
</evidence>
<dbReference type="SUPFAM" id="SSF48695">
    <property type="entry name" value="Multiheme cytochromes"/>
    <property type="match status" value="1"/>
</dbReference>
<dbReference type="Proteomes" id="UP000886674">
    <property type="component" value="Unassembled WGS sequence"/>
</dbReference>
<gene>
    <name evidence="1" type="ORF">JAY77_22770</name>
</gene>
<dbReference type="InterPro" id="IPR026352">
    <property type="entry name" value="Nanowire_3heme"/>
</dbReference>
<reference evidence="1" key="1">
    <citation type="journal article" date="2021" name="Proc. Natl. Acad. Sci. U.S.A.">
        <title>Global biogeography of chemosynthetic symbionts reveals both localized and globally distributed symbiont groups. .</title>
        <authorList>
            <person name="Osvatic J.T."/>
            <person name="Wilkins L.G.E."/>
            <person name="Leibrecht L."/>
            <person name="Leray M."/>
            <person name="Zauner S."/>
            <person name="Polzin J."/>
            <person name="Camacho Y."/>
            <person name="Gros O."/>
            <person name="van Gils J.A."/>
            <person name="Eisen J.A."/>
            <person name="Petersen J.M."/>
            <person name="Yuen B."/>
        </authorList>
    </citation>
    <scope>NUCLEOTIDE SEQUENCE</scope>
    <source>
        <strain evidence="1">MAGclacostrist055</strain>
    </source>
</reference>
<dbReference type="NCBIfam" id="TIGR04257">
    <property type="entry name" value="nanowire_3heme"/>
    <property type="match status" value="1"/>
</dbReference>
<dbReference type="Gene3D" id="3.90.10.10">
    <property type="entry name" value="Cytochrome C3"/>
    <property type="match status" value="1"/>
</dbReference>
<name>A0A9E4U0X8_9GAMM</name>
<dbReference type="EMBL" id="JAEPCR010000177">
    <property type="protein sequence ID" value="MCG7980957.1"/>
    <property type="molecule type" value="Genomic_DNA"/>
</dbReference>
<organism evidence="1 2">
    <name type="scientific">Candidatus Thiodiazotropha taylori</name>
    <dbReference type="NCBI Taxonomy" id="2792791"/>
    <lineage>
        <taxon>Bacteria</taxon>
        <taxon>Pseudomonadati</taxon>
        <taxon>Pseudomonadota</taxon>
        <taxon>Gammaproteobacteria</taxon>
        <taxon>Chromatiales</taxon>
        <taxon>Sedimenticolaceae</taxon>
        <taxon>Candidatus Thiodiazotropha</taxon>
    </lineage>
</organism>
<evidence type="ECO:0000313" key="2">
    <source>
        <dbReference type="Proteomes" id="UP000886674"/>
    </source>
</evidence>
<dbReference type="InterPro" id="IPR036280">
    <property type="entry name" value="Multihaem_cyt_sf"/>
</dbReference>
<comment type="caution">
    <text evidence="1">The sequence shown here is derived from an EMBL/GenBank/DDBJ whole genome shotgun (WGS) entry which is preliminary data.</text>
</comment>